<dbReference type="GO" id="GO:0008170">
    <property type="term" value="F:N-methyltransferase activity"/>
    <property type="evidence" value="ECO:0007669"/>
    <property type="project" value="InterPro"/>
</dbReference>
<dbReference type="GO" id="GO:0003677">
    <property type="term" value="F:DNA binding"/>
    <property type="evidence" value="ECO:0007669"/>
    <property type="project" value="InterPro"/>
</dbReference>
<dbReference type="Proteomes" id="UP001190700">
    <property type="component" value="Unassembled WGS sequence"/>
</dbReference>
<dbReference type="AlphaFoldDB" id="A0AAE0LIN5"/>
<organism evidence="2 3">
    <name type="scientific">Cymbomonas tetramitiformis</name>
    <dbReference type="NCBI Taxonomy" id="36881"/>
    <lineage>
        <taxon>Eukaryota</taxon>
        <taxon>Viridiplantae</taxon>
        <taxon>Chlorophyta</taxon>
        <taxon>Pyramimonadophyceae</taxon>
        <taxon>Pyramimonadales</taxon>
        <taxon>Pyramimonadaceae</taxon>
        <taxon>Cymbomonas</taxon>
    </lineage>
</organism>
<dbReference type="PRINTS" id="PR00507">
    <property type="entry name" value="N12N6MTFRASE"/>
</dbReference>
<name>A0AAE0LIN5_9CHLO</name>
<keyword evidence="3" id="KW-1185">Reference proteome</keyword>
<dbReference type="Pfam" id="PF02384">
    <property type="entry name" value="N6_Mtase"/>
    <property type="match status" value="1"/>
</dbReference>
<evidence type="ECO:0000259" key="1">
    <source>
        <dbReference type="Pfam" id="PF02384"/>
    </source>
</evidence>
<gene>
    <name evidence="2" type="ORF">CYMTET_5833</name>
</gene>
<feature type="domain" description="DNA methylase adenine-specific" evidence="1">
    <location>
        <begin position="97"/>
        <end position="201"/>
    </location>
</feature>
<evidence type="ECO:0000313" key="3">
    <source>
        <dbReference type="Proteomes" id="UP001190700"/>
    </source>
</evidence>
<reference evidence="2 3" key="1">
    <citation type="journal article" date="2015" name="Genome Biol. Evol.">
        <title>Comparative Genomics of a Bacterivorous Green Alga Reveals Evolutionary Causalities and Consequences of Phago-Mixotrophic Mode of Nutrition.</title>
        <authorList>
            <person name="Burns J.A."/>
            <person name="Paasch A."/>
            <person name="Narechania A."/>
            <person name="Kim E."/>
        </authorList>
    </citation>
    <scope>NUCLEOTIDE SEQUENCE [LARGE SCALE GENOMIC DNA]</scope>
    <source>
        <strain evidence="2 3">PLY_AMNH</strain>
    </source>
</reference>
<dbReference type="SUPFAM" id="SSF53335">
    <property type="entry name" value="S-adenosyl-L-methionine-dependent methyltransferases"/>
    <property type="match status" value="1"/>
</dbReference>
<proteinExistence type="predicted"/>
<dbReference type="Gene3D" id="3.40.50.150">
    <property type="entry name" value="Vaccinia Virus protein VP39"/>
    <property type="match status" value="1"/>
</dbReference>
<dbReference type="EMBL" id="LGRX02001216">
    <property type="protein sequence ID" value="KAK3286607.1"/>
    <property type="molecule type" value="Genomic_DNA"/>
</dbReference>
<evidence type="ECO:0000313" key="2">
    <source>
        <dbReference type="EMBL" id="KAK3286607.1"/>
    </source>
</evidence>
<protein>
    <recommendedName>
        <fullName evidence="1">DNA methylase adenine-specific domain-containing protein</fullName>
    </recommendedName>
</protein>
<dbReference type="InterPro" id="IPR029063">
    <property type="entry name" value="SAM-dependent_MTases_sf"/>
</dbReference>
<comment type="caution">
    <text evidence="2">The sequence shown here is derived from an EMBL/GenBank/DDBJ whole genome shotgun (WGS) entry which is preliminary data.</text>
</comment>
<accession>A0AAE0LIN5</accession>
<dbReference type="InterPro" id="IPR003356">
    <property type="entry name" value="DNA_methylase_A-5"/>
</dbReference>
<sequence length="247" mass="27659">MTEKDFIKAILSFERSKNVGEHFRNFLTLAHCSYAKQMSGPERAEALEAEYMRIVGTYRDKDDVRRMPELIAMIFEGVHSQTDFLGSVSGELNVLDSGAGQFFTPYEVSRLMAEINLSGIGEKIDKRGYFTIQEPACGAGGMLLAAADVLDRLGYDPSLTMWVEAIDVSNICQQMAYLQLTLRGLSGRVHRANTLTLDHYGSDVLKASVLFIEKHGDPMEDVDAPQNRIAEKIERLSNRQDPQLTLF</sequence>